<dbReference type="InterPro" id="IPR002885">
    <property type="entry name" value="PPR_rpt"/>
</dbReference>
<gene>
    <name evidence="4" type="ORF">RND81_09G002300</name>
</gene>
<proteinExistence type="inferred from homology"/>
<keyword evidence="5" id="KW-1185">Reference proteome</keyword>
<organism evidence="4 5">
    <name type="scientific">Saponaria officinalis</name>
    <name type="common">Common soapwort</name>
    <name type="synonym">Lychnis saponaria</name>
    <dbReference type="NCBI Taxonomy" id="3572"/>
    <lineage>
        <taxon>Eukaryota</taxon>
        <taxon>Viridiplantae</taxon>
        <taxon>Streptophyta</taxon>
        <taxon>Embryophyta</taxon>
        <taxon>Tracheophyta</taxon>
        <taxon>Spermatophyta</taxon>
        <taxon>Magnoliopsida</taxon>
        <taxon>eudicotyledons</taxon>
        <taxon>Gunneridae</taxon>
        <taxon>Pentapetalae</taxon>
        <taxon>Caryophyllales</taxon>
        <taxon>Caryophyllaceae</taxon>
        <taxon>Caryophylleae</taxon>
        <taxon>Saponaria</taxon>
    </lineage>
</organism>
<dbReference type="NCBIfam" id="TIGR00756">
    <property type="entry name" value="PPR"/>
    <property type="match status" value="3"/>
</dbReference>
<name>A0AAW1IH37_SAPOF</name>
<dbReference type="Pfam" id="PF01535">
    <property type="entry name" value="PPR"/>
    <property type="match status" value="1"/>
</dbReference>
<comment type="similarity">
    <text evidence="1">Belongs to the PPR family. P subfamily.</text>
</comment>
<evidence type="ECO:0000256" key="2">
    <source>
        <dbReference type="ARBA" id="ARBA00022737"/>
    </source>
</evidence>
<evidence type="ECO:0000256" key="1">
    <source>
        <dbReference type="ARBA" id="ARBA00007626"/>
    </source>
</evidence>
<evidence type="ECO:0000256" key="3">
    <source>
        <dbReference type="PROSITE-ProRule" id="PRU00708"/>
    </source>
</evidence>
<reference evidence="4" key="1">
    <citation type="submission" date="2024-03" db="EMBL/GenBank/DDBJ databases">
        <title>WGS assembly of Saponaria officinalis var. Norfolk2.</title>
        <authorList>
            <person name="Jenkins J."/>
            <person name="Shu S."/>
            <person name="Grimwood J."/>
            <person name="Barry K."/>
            <person name="Goodstein D."/>
            <person name="Schmutz J."/>
            <person name="Leebens-Mack J."/>
            <person name="Osbourn A."/>
        </authorList>
    </citation>
    <scope>NUCLEOTIDE SEQUENCE [LARGE SCALE GENOMIC DNA]</scope>
    <source>
        <strain evidence="4">JIC</strain>
    </source>
</reference>
<dbReference type="AlphaFoldDB" id="A0AAW1IH37"/>
<dbReference type="Pfam" id="PF12854">
    <property type="entry name" value="PPR_1"/>
    <property type="match status" value="1"/>
</dbReference>
<accession>A0AAW1IH37</accession>
<dbReference type="PANTHER" id="PTHR47939:SF14">
    <property type="entry name" value="PENTATRICOPEPTIDE REPEAT-CONTAINING PROTEIN MITOCHONDRIAL"/>
    <property type="match status" value="1"/>
</dbReference>
<evidence type="ECO:0000313" key="5">
    <source>
        <dbReference type="Proteomes" id="UP001443914"/>
    </source>
</evidence>
<dbReference type="Proteomes" id="UP001443914">
    <property type="component" value="Unassembled WGS sequence"/>
</dbReference>
<feature type="repeat" description="PPR" evidence="3">
    <location>
        <begin position="302"/>
        <end position="336"/>
    </location>
</feature>
<dbReference type="Pfam" id="PF13812">
    <property type="entry name" value="PPR_3"/>
    <property type="match status" value="1"/>
</dbReference>
<protein>
    <recommendedName>
        <fullName evidence="6">Pentatricopeptide repeat-containing protein</fullName>
    </recommendedName>
</protein>
<dbReference type="InterPro" id="IPR050667">
    <property type="entry name" value="PPR-containing_protein"/>
</dbReference>
<feature type="repeat" description="PPR" evidence="3">
    <location>
        <begin position="337"/>
        <end position="371"/>
    </location>
</feature>
<dbReference type="InterPro" id="IPR011990">
    <property type="entry name" value="TPR-like_helical_dom_sf"/>
</dbReference>
<evidence type="ECO:0008006" key="6">
    <source>
        <dbReference type="Google" id="ProtNLM"/>
    </source>
</evidence>
<dbReference type="PROSITE" id="PS51375">
    <property type="entry name" value="PPR"/>
    <property type="match status" value="5"/>
</dbReference>
<comment type="caution">
    <text evidence="4">The sequence shown here is derived from an EMBL/GenBank/DDBJ whole genome shotgun (WGS) entry which is preliminary data.</text>
</comment>
<feature type="repeat" description="PPR" evidence="3">
    <location>
        <begin position="267"/>
        <end position="301"/>
    </location>
</feature>
<sequence>MKLSHHTFKSILRSTFLKNPSKFNLKFTHNHASSTPFYTSPNNQSPNIQKLYHNDWLSPNEVVNIFNSLQPNSVLPVFNHVSNRKDYKPNESLYNVIITKLAQVNDFDSIDNILKMIKTQKSLRLSDGFFYDLIKVYGNVGGLINRAIEILFDMPEYHCWPSVKTFNLVLNLLVSSKSFELAAEVFVGATKLGVAIDACSLNIMIKGLCKRGLLENACQVLDDFPQLGCKPSKMTYSTIMHCMCKKGMVDEAFELLGRMEKDGISADAVTFNVLVSGLQKHGRVEEAMKLLDRMSSIGCVPNKGTYQEVLYGLLKANRFVEAKNFVQRMRSRALIPSFSSYKLLIEGLCEEKLLGDVEWVLKSMILVGFVPKTGMWRTMLYKVLNKNDNSTIVSFCDIVQQQ</sequence>
<feature type="repeat" description="PPR" evidence="3">
    <location>
        <begin position="232"/>
        <end position="266"/>
    </location>
</feature>
<dbReference type="Gene3D" id="1.25.40.10">
    <property type="entry name" value="Tetratricopeptide repeat domain"/>
    <property type="match status" value="3"/>
</dbReference>
<dbReference type="PANTHER" id="PTHR47939">
    <property type="entry name" value="MEMBRANE-ASSOCIATED SALT-INDUCIBLE PROTEIN-LIKE"/>
    <property type="match status" value="1"/>
</dbReference>
<feature type="repeat" description="PPR" evidence="3">
    <location>
        <begin position="197"/>
        <end position="231"/>
    </location>
</feature>
<dbReference type="EMBL" id="JBDFQZ010000009">
    <property type="protein sequence ID" value="KAK9688670.1"/>
    <property type="molecule type" value="Genomic_DNA"/>
</dbReference>
<keyword evidence="2" id="KW-0677">Repeat</keyword>
<dbReference type="Pfam" id="PF13041">
    <property type="entry name" value="PPR_2"/>
    <property type="match status" value="1"/>
</dbReference>
<evidence type="ECO:0000313" key="4">
    <source>
        <dbReference type="EMBL" id="KAK9688670.1"/>
    </source>
</evidence>